<dbReference type="Gene3D" id="1.10.10.10">
    <property type="entry name" value="Winged helix-like DNA-binding domain superfamily/Winged helix DNA-binding domain"/>
    <property type="match status" value="1"/>
</dbReference>
<name>A0ABV7H2Q2_9BURK</name>
<evidence type="ECO:0000256" key="3">
    <source>
        <dbReference type="ARBA" id="ARBA00023125"/>
    </source>
</evidence>
<dbReference type="InterPro" id="IPR000847">
    <property type="entry name" value="LysR_HTH_N"/>
</dbReference>
<evidence type="ECO:0000256" key="2">
    <source>
        <dbReference type="ARBA" id="ARBA00023015"/>
    </source>
</evidence>
<dbReference type="SUPFAM" id="SSF46785">
    <property type="entry name" value="Winged helix' DNA-binding domain"/>
    <property type="match status" value="1"/>
</dbReference>
<dbReference type="EMBL" id="JBHRTI010000003">
    <property type="protein sequence ID" value="MFC3146302.1"/>
    <property type="molecule type" value="Genomic_DNA"/>
</dbReference>
<keyword evidence="4" id="KW-0804">Transcription</keyword>
<dbReference type="InterPro" id="IPR036388">
    <property type="entry name" value="WH-like_DNA-bd_sf"/>
</dbReference>
<dbReference type="PANTHER" id="PTHR30537:SF79">
    <property type="entry name" value="TRANSCRIPTIONAL REGULATOR-RELATED"/>
    <property type="match status" value="1"/>
</dbReference>
<dbReference type="CDD" id="cd08432">
    <property type="entry name" value="PBP2_GcdR_TrpI_HvrB_AmpR_like"/>
    <property type="match status" value="1"/>
</dbReference>
<dbReference type="SUPFAM" id="SSF53850">
    <property type="entry name" value="Periplasmic binding protein-like II"/>
    <property type="match status" value="1"/>
</dbReference>
<evidence type="ECO:0000256" key="4">
    <source>
        <dbReference type="ARBA" id="ARBA00023163"/>
    </source>
</evidence>
<dbReference type="Pfam" id="PF00126">
    <property type="entry name" value="HTH_1"/>
    <property type="match status" value="1"/>
</dbReference>
<keyword evidence="3" id="KW-0238">DNA-binding</keyword>
<feature type="domain" description="HTH lysR-type" evidence="5">
    <location>
        <begin position="5"/>
        <end position="62"/>
    </location>
</feature>
<comment type="caution">
    <text evidence="6">The sequence shown here is derived from an EMBL/GenBank/DDBJ whole genome shotgun (WGS) entry which is preliminary data.</text>
</comment>
<comment type="similarity">
    <text evidence="1">Belongs to the LysR transcriptional regulatory family.</text>
</comment>
<sequence>MNRIPPIHALLAFEASARHGSMAAAAGELCVTPSAISHRIRQLEEFIGQTLIERGGSQWWLTAAGHDYLRIVRAGLETLGTLPRTPLLRQRLRVAVPPTFGRQLFVPRLNDFLERYPEIDLTVQLTIPLLDVRGEESDVEIRFGNGAYQDVVTERLISETVFPVTSPDYLAKHGPFTQPADLLRARLLKSPLEPWAPWLEAAGAAGAELPGAPQFNDAGLLMEAAMAGQGIALGRMSLCKPWLAAGKMVRVTDLAVQSPHGYWLTYRQPSLERQEVRLFVDWLKATLSA</sequence>
<dbReference type="InterPro" id="IPR036390">
    <property type="entry name" value="WH_DNA-bd_sf"/>
</dbReference>
<reference evidence="7" key="1">
    <citation type="journal article" date="2019" name="Int. J. Syst. Evol. Microbiol.">
        <title>The Global Catalogue of Microorganisms (GCM) 10K type strain sequencing project: providing services to taxonomists for standard genome sequencing and annotation.</title>
        <authorList>
            <consortium name="The Broad Institute Genomics Platform"/>
            <consortium name="The Broad Institute Genome Sequencing Center for Infectious Disease"/>
            <person name="Wu L."/>
            <person name="Ma J."/>
        </authorList>
    </citation>
    <scope>NUCLEOTIDE SEQUENCE [LARGE SCALE GENOMIC DNA]</scope>
    <source>
        <strain evidence="7">KCTC 52168</strain>
    </source>
</reference>
<protein>
    <submittedName>
        <fullName evidence="6">LysR substrate-binding domain-containing protein</fullName>
    </submittedName>
</protein>
<evidence type="ECO:0000256" key="1">
    <source>
        <dbReference type="ARBA" id="ARBA00009437"/>
    </source>
</evidence>
<evidence type="ECO:0000313" key="6">
    <source>
        <dbReference type="EMBL" id="MFC3146302.1"/>
    </source>
</evidence>
<dbReference type="Pfam" id="PF03466">
    <property type="entry name" value="LysR_substrate"/>
    <property type="match status" value="1"/>
</dbReference>
<dbReference type="InterPro" id="IPR005119">
    <property type="entry name" value="LysR_subst-bd"/>
</dbReference>
<evidence type="ECO:0000313" key="7">
    <source>
        <dbReference type="Proteomes" id="UP001595556"/>
    </source>
</evidence>
<keyword evidence="2" id="KW-0805">Transcription regulation</keyword>
<dbReference type="PANTHER" id="PTHR30537">
    <property type="entry name" value="HTH-TYPE TRANSCRIPTIONAL REGULATOR"/>
    <property type="match status" value="1"/>
</dbReference>
<dbReference type="InterPro" id="IPR058163">
    <property type="entry name" value="LysR-type_TF_proteobact-type"/>
</dbReference>
<evidence type="ECO:0000259" key="5">
    <source>
        <dbReference type="PROSITE" id="PS50931"/>
    </source>
</evidence>
<accession>A0ABV7H2Q2</accession>
<dbReference type="PROSITE" id="PS50931">
    <property type="entry name" value="HTH_LYSR"/>
    <property type="match status" value="1"/>
</dbReference>
<proteinExistence type="inferred from homology"/>
<dbReference type="RefSeq" id="WP_377300580.1">
    <property type="nucleotide sequence ID" value="NZ_CP180191.1"/>
</dbReference>
<gene>
    <name evidence="6" type="ORF">ACFOEN_01450</name>
</gene>
<keyword evidence="7" id="KW-1185">Reference proteome</keyword>
<dbReference type="Gene3D" id="3.40.190.10">
    <property type="entry name" value="Periplasmic binding protein-like II"/>
    <property type="match status" value="2"/>
</dbReference>
<dbReference type="Proteomes" id="UP001595556">
    <property type="component" value="Unassembled WGS sequence"/>
</dbReference>
<organism evidence="6 7">
    <name type="scientific">Piscinibacterium candidicorallinum</name>
    <dbReference type="NCBI Taxonomy" id="1793872"/>
    <lineage>
        <taxon>Bacteria</taxon>
        <taxon>Pseudomonadati</taxon>
        <taxon>Pseudomonadota</taxon>
        <taxon>Betaproteobacteria</taxon>
        <taxon>Burkholderiales</taxon>
        <taxon>Piscinibacterium</taxon>
    </lineage>
</organism>